<comment type="caution">
    <text evidence="8">The sequence shown here is derived from an EMBL/GenBank/DDBJ whole genome shotgun (WGS) entry which is preliminary data.</text>
</comment>
<dbReference type="OrthoDB" id="9810880at2"/>
<dbReference type="GO" id="GO:0009228">
    <property type="term" value="P:thiamine biosynthetic process"/>
    <property type="evidence" value="ECO:0007669"/>
    <property type="project" value="InterPro"/>
</dbReference>
<evidence type="ECO:0000313" key="8">
    <source>
        <dbReference type="EMBL" id="GEM48080.1"/>
    </source>
</evidence>
<dbReference type="GO" id="GO:0005829">
    <property type="term" value="C:cytosol"/>
    <property type="evidence" value="ECO:0007669"/>
    <property type="project" value="TreeGrafter"/>
</dbReference>
<evidence type="ECO:0000256" key="5">
    <source>
        <dbReference type="ARBA" id="ARBA00022777"/>
    </source>
</evidence>
<dbReference type="GO" id="GO:0008902">
    <property type="term" value="F:hydroxymethylpyrimidine kinase activity"/>
    <property type="evidence" value="ECO:0007669"/>
    <property type="project" value="UniProtKB-EC"/>
</dbReference>
<dbReference type="NCBIfam" id="TIGR00097">
    <property type="entry name" value="HMP-P_kinase"/>
    <property type="match status" value="1"/>
</dbReference>
<dbReference type="GO" id="GO:0008972">
    <property type="term" value="F:phosphomethylpyrimidine kinase activity"/>
    <property type="evidence" value="ECO:0007669"/>
    <property type="project" value="InterPro"/>
</dbReference>
<dbReference type="FunFam" id="3.40.1190.20:FF:000003">
    <property type="entry name" value="Phosphomethylpyrimidine kinase ThiD"/>
    <property type="match status" value="1"/>
</dbReference>
<evidence type="ECO:0000313" key="9">
    <source>
        <dbReference type="Proteomes" id="UP000321306"/>
    </source>
</evidence>
<dbReference type="EC" id="2.7.1.49" evidence="2"/>
<keyword evidence="6" id="KW-0067">ATP-binding</keyword>
<keyword evidence="9" id="KW-1185">Reference proteome</keyword>
<name>A0A511N5F1_DEIC1</name>
<dbReference type="GO" id="GO:0005524">
    <property type="term" value="F:ATP binding"/>
    <property type="evidence" value="ECO:0007669"/>
    <property type="project" value="UniProtKB-KW"/>
</dbReference>
<dbReference type="PANTHER" id="PTHR20858:SF17">
    <property type="entry name" value="HYDROXYMETHYLPYRIMIDINE_PHOSPHOMETHYLPYRIMIDINE KINASE THI20-RELATED"/>
    <property type="match status" value="1"/>
</dbReference>
<reference evidence="8 9" key="1">
    <citation type="submission" date="2019-07" db="EMBL/GenBank/DDBJ databases">
        <title>Whole genome shotgun sequence of Deinococcus cellulosilyticus NBRC 106333.</title>
        <authorList>
            <person name="Hosoyama A."/>
            <person name="Uohara A."/>
            <person name="Ohji S."/>
            <person name="Ichikawa N."/>
        </authorList>
    </citation>
    <scope>NUCLEOTIDE SEQUENCE [LARGE SCALE GENOMIC DNA]</scope>
    <source>
        <strain evidence="8 9">NBRC 106333</strain>
    </source>
</reference>
<accession>A0A511N5F1</accession>
<dbReference type="Proteomes" id="UP000321306">
    <property type="component" value="Unassembled WGS sequence"/>
</dbReference>
<dbReference type="SUPFAM" id="SSF53613">
    <property type="entry name" value="Ribokinase-like"/>
    <property type="match status" value="1"/>
</dbReference>
<dbReference type="RefSeq" id="WP_146886851.1">
    <property type="nucleotide sequence ID" value="NZ_BJXB01000017.1"/>
</dbReference>
<dbReference type="InterPro" id="IPR029056">
    <property type="entry name" value="Ribokinase-like"/>
</dbReference>
<dbReference type="InterPro" id="IPR004399">
    <property type="entry name" value="HMP/HMP-P_kinase_dom"/>
</dbReference>
<keyword evidence="5 8" id="KW-0418">Kinase</keyword>
<gene>
    <name evidence="8" type="ORF">DC3_37150</name>
</gene>
<keyword evidence="4" id="KW-0547">Nucleotide-binding</keyword>
<dbReference type="PANTHER" id="PTHR20858">
    <property type="entry name" value="PHOSPHOMETHYLPYRIMIDINE KINASE"/>
    <property type="match status" value="1"/>
</dbReference>
<dbReference type="Pfam" id="PF08543">
    <property type="entry name" value="Phos_pyr_kin"/>
    <property type="match status" value="1"/>
</dbReference>
<dbReference type="InterPro" id="IPR013749">
    <property type="entry name" value="PM/HMP-P_kinase-1"/>
</dbReference>
<sequence length="264" mass="27902">MTKVVLSIAGSDPSGGAGIQADLKTLHAHGVYGLTVPTLITVQNTLGVQAVHPLPAELVQHQIQVLLDDFEVEAIKIGALGNRAIIEAVHEVLQALNVPVVLDPVLVSTSGKSLLEDAAISALQKWLFPLCTLITPNLPELQVLYRGKVPTEGNFLVKGGHGNGTVLTDTLWMAGERVVEFHAERQSTRNLHGTGCTLSSSIAAHLTSGFSLPEAVRQAHAYLQGAIRHAPDLGQGSGGLNHFWQQNGAAFAEMDSSLCSGQSH</sequence>
<comment type="pathway">
    <text evidence="1">Cofactor biosynthesis; thiamine diphosphate biosynthesis.</text>
</comment>
<evidence type="ECO:0000256" key="6">
    <source>
        <dbReference type="ARBA" id="ARBA00022840"/>
    </source>
</evidence>
<keyword evidence="3" id="KW-0808">Transferase</keyword>
<evidence type="ECO:0000256" key="4">
    <source>
        <dbReference type="ARBA" id="ARBA00022741"/>
    </source>
</evidence>
<dbReference type="AlphaFoldDB" id="A0A511N5F1"/>
<protein>
    <recommendedName>
        <fullName evidence="2">hydroxymethylpyrimidine kinase</fullName>
        <ecNumber evidence="2">2.7.1.49</ecNumber>
    </recommendedName>
</protein>
<evidence type="ECO:0000259" key="7">
    <source>
        <dbReference type="Pfam" id="PF08543"/>
    </source>
</evidence>
<dbReference type="EMBL" id="BJXB01000017">
    <property type="protein sequence ID" value="GEM48080.1"/>
    <property type="molecule type" value="Genomic_DNA"/>
</dbReference>
<dbReference type="CDD" id="cd01169">
    <property type="entry name" value="HMPP_kinase"/>
    <property type="match status" value="1"/>
</dbReference>
<evidence type="ECO:0000256" key="2">
    <source>
        <dbReference type="ARBA" id="ARBA00012135"/>
    </source>
</evidence>
<evidence type="ECO:0000256" key="1">
    <source>
        <dbReference type="ARBA" id="ARBA00004948"/>
    </source>
</evidence>
<proteinExistence type="predicted"/>
<feature type="domain" description="Pyridoxamine kinase/Phosphomethylpyrimidine kinase" evidence="7">
    <location>
        <begin position="12"/>
        <end position="240"/>
    </location>
</feature>
<dbReference type="Gene3D" id="3.40.1190.20">
    <property type="match status" value="1"/>
</dbReference>
<evidence type="ECO:0000256" key="3">
    <source>
        <dbReference type="ARBA" id="ARBA00022679"/>
    </source>
</evidence>
<organism evidence="8 9">
    <name type="scientific">Deinococcus cellulosilyticus (strain DSM 18568 / NBRC 106333 / KACC 11606 / 5516J-15)</name>
    <dbReference type="NCBI Taxonomy" id="1223518"/>
    <lineage>
        <taxon>Bacteria</taxon>
        <taxon>Thermotogati</taxon>
        <taxon>Deinococcota</taxon>
        <taxon>Deinococci</taxon>
        <taxon>Deinococcales</taxon>
        <taxon>Deinococcaceae</taxon>
        <taxon>Deinococcus</taxon>
    </lineage>
</organism>